<dbReference type="GO" id="GO:0004622">
    <property type="term" value="F:phosphatidylcholine lysophospholipase activity"/>
    <property type="evidence" value="ECO:0007669"/>
    <property type="project" value="TreeGrafter"/>
</dbReference>
<dbReference type="OrthoDB" id="26855at2"/>
<dbReference type="SUPFAM" id="SSF52266">
    <property type="entry name" value="SGNH hydrolase"/>
    <property type="match status" value="1"/>
</dbReference>
<sequence>MVYQYTALGDSLTTGFGALPGNGFVPLYRRMTEARLRSFVAHTNLGINGLTTTELLWYIQRNAMFRQAIREADVITVSIGGNDLIRAARSARGNGAAALPLGAVHEATRHYGEIMQAIGSIKAQDGRPYLLRTVGLYNPYPRWAEAAEWVRHFNRHAGRYSSRTSGFADIYGAFAGSERELLSLDGLHPNGRGYRVIAERLNALGYSPLV</sequence>
<dbReference type="AlphaFoldDB" id="A0A5J5G525"/>
<evidence type="ECO:0000259" key="1">
    <source>
        <dbReference type="Pfam" id="PF13472"/>
    </source>
</evidence>
<evidence type="ECO:0000313" key="2">
    <source>
        <dbReference type="EMBL" id="KAA9002370.1"/>
    </source>
</evidence>
<name>A0A5J5G525_9BACL</name>
<dbReference type="RefSeq" id="WP_150458715.1">
    <property type="nucleotide sequence ID" value="NZ_VYKK01000017.1"/>
</dbReference>
<comment type="caution">
    <text evidence="2">The sequence shown here is derived from an EMBL/GenBank/DDBJ whole genome shotgun (WGS) entry which is preliminary data.</text>
</comment>
<accession>A0A5J5G525</accession>
<evidence type="ECO:0000313" key="3">
    <source>
        <dbReference type="Proteomes" id="UP000367750"/>
    </source>
</evidence>
<dbReference type="InterPro" id="IPR036514">
    <property type="entry name" value="SGNH_hydro_sf"/>
</dbReference>
<keyword evidence="3" id="KW-1185">Reference proteome</keyword>
<dbReference type="Pfam" id="PF13472">
    <property type="entry name" value="Lipase_GDSL_2"/>
    <property type="match status" value="1"/>
</dbReference>
<reference evidence="2 3" key="1">
    <citation type="submission" date="2019-09" db="EMBL/GenBank/DDBJ databases">
        <title>Bacillus ochoae sp. nov., Paenibacillus whitsoniae sp. nov., Paenibacillus spiritus sp. nov. Isolated from the Mars Exploration Rover during spacecraft assembly.</title>
        <authorList>
            <person name="Seuylemezian A."/>
            <person name="Vaishampayan P."/>
        </authorList>
    </citation>
    <scope>NUCLEOTIDE SEQUENCE [LARGE SCALE GENOMIC DNA]</scope>
    <source>
        <strain evidence="2 3">MER_111</strain>
    </source>
</reference>
<dbReference type="InterPro" id="IPR051532">
    <property type="entry name" value="Ester_Hydrolysis_Enzymes"/>
</dbReference>
<protein>
    <submittedName>
        <fullName evidence="2">Lysophospholipase</fullName>
    </submittedName>
</protein>
<feature type="domain" description="SGNH hydrolase-type esterase" evidence="1">
    <location>
        <begin position="7"/>
        <end position="196"/>
    </location>
</feature>
<proteinExistence type="predicted"/>
<dbReference type="Gene3D" id="3.40.50.1110">
    <property type="entry name" value="SGNH hydrolase"/>
    <property type="match status" value="1"/>
</dbReference>
<dbReference type="EMBL" id="VYKK01000017">
    <property type="protein sequence ID" value="KAA9002370.1"/>
    <property type="molecule type" value="Genomic_DNA"/>
</dbReference>
<dbReference type="InterPro" id="IPR013830">
    <property type="entry name" value="SGNH_hydro"/>
</dbReference>
<gene>
    <name evidence="2" type="ORF">F4V43_13180</name>
</gene>
<organism evidence="2 3">
    <name type="scientific">Paenibacillus spiritus</name>
    <dbReference type="NCBI Taxonomy" id="2496557"/>
    <lineage>
        <taxon>Bacteria</taxon>
        <taxon>Bacillati</taxon>
        <taxon>Bacillota</taxon>
        <taxon>Bacilli</taxon>
        <taxon>Bacillales</taxon>
        <taxon>Paenibacillaceae</taxon>
        <taxon>Paenibacillus</taxon>
    </lineage>
</organism>
<dbReference type="PANTHER" id="PTHR30383:SF5">
    <property type="entry name" value="SGNH HYDROLASE-TYPE ESTERASE DOMAIN-CONTAINING PROTEIN"/>
    <property type="match status" value="1"/>
</dbReference>
<dbReference type="PANTHER" id="PTHR30383">
    <property type="entry name" value="THIOESTERASE 1/PROTEASE 1/LYSOPHOSPHOLIPASE L1"/>
    <property type="match status" value="1"/>
</dbReference>
<dbReference type="Proteomes" id="UP000367750">
    <property type="component" value="Unassembled WGS sequence"/>
</dbReference>